<name>A0A383C7E0_9ZZZZ</name>
<gene>
    <name evidence="2" type="ORF">METZ01_LOCUS480968</name>
</gene>
<feature type="non-terminal residue" evidence="2">
    <location>
        <position position="236"/>
    </location>
</feature>
<protein>
    <recommendedName>
        <fullName evidence="1">Serine aminopeptidase S33 domain-containing protein</fullName>
    </recommendedName>
</protein>
<sequence length="236" mass="26800">VKKQLLNSLLFHQRTAHQTPGENDIFIQINPDVKIGVRLHLISKGLPTIIFFHGNGEIVTDYDDVGKEYNHREINFIIVDYRGYGFSNGKPTLSNILSDSKNIFNYLMEELDKDYLDKVFIMGRSLGSTCALEIASHYSNKINGLIIESGFLNEDPLFNLIGINPKQADFKKGDGFLNEQKIINYFGPLLIIHATQDHIIPFNHGELLFNCCPSTNKKLVPIYGANHNNILEFNFN</sequence>
<dbReference type="PANTHER" id="PTHR12277">
    <property type="entry name" value="ALPHA/BETA HYDROLASE DOMAIN-CONTAINING PROTEIN"/>
    <property type="match status" value="1"/>
</dbReference>
<proteinExistence type="predicted"/>
<reference evidence="2" key="1">
    <citation type="submission" date="2018-05" db="EMBL/GenBank/DDBJ databases">
        <authorList>
            <person name="Lanie J.A."/>
            <person name="Ng W.-L."/>
            <person name="Kazmierczak K.M."/>
            <person name="Andrzejewski T.M."/>
            <person name="Davidsen T.M."/>
            <person name="Wayne K.J."/>
            <person name="Tettelin H."/>
            <person name="Glass J.I."/>
            <person name="Rusch D."/>
            <person name="Podicherti R."/>
            <person name="Tsui H.-C.T."/>
            <person name="Winkler M.E."/>
        </authorList>
    </citation>
    <scope>NUCLEOTIDE SEQUENCE</scope>
</reference>
<dbReference type="Gene3D" id="3.40.50.1820">
    <property type="entry name" value="alpha/beta hydrolase"/>
    <property type="match status" value="1"/>
</dbReference>
<dbReference type="EMBL" id="UINC01206467">
    <property type="protein sequence ID" value="SVE28114.1"/>
    <property type="molecule type" value="Genomic_DNA"/>
</dbReference>
<accession>A0A383C7E0</accession>
<dbReference type="InterPro" id="IPR022742">
    <property type="entry name" value="Hydrolase_4"/>
</dbReference>
<dbReference type="AlphaFoldDB" id="A0A383C7E0"/>
<dbReference type="InterPro" id="IPR029058">
    <property type="entry name" value="AB_hydrolase_fold"/>
</dbReference>
<evidence type="ECO:0000259" key="1">
    <source>
        <dbReference type="Pfam" id="PF12146"/>
    </source>
</evidence>
<dbReference type="PANTHER" id="PTHR12277:SF81">
    <property type="entry name" value="PROTEIN ABHD13"/>
    <property type="match status" value="1"/>
</dbReference>
<feature type="non-terminal residue" evidence="2">
    <location>
        <position position="1"/>
    </location>
</feature>
<dbReference type="Pfam" id="PF12146">
    <property type="entry name" value="Hydrolase_4"/>
    <property type="match status" value="1"/>
</dbReference>
<organism evidence="2">
    <name type="scientific">marine metagenome</name>
    <dbReference type="NCBI Taxonomy" id="408172"/>
    <lineage>
        <taxon>unclassified sequences</taxon>
        <taxon>metagenomes</taxon>
        <taxon>ecological metagenomes</taxon>
    </lineage>
</organism>
<evidence type="ECO:0000313" key="2">
    <source>
        <dbReference type="EMBL" id="SVE28114.1"/>
    </source>
</evidence>
<feature type="domain" description="Serine aminopeptidase S33" evidence="1">
    <location>
        <begin position="48"/>
        <end position="156"/>
    </location>
</feature>
<dbReference type="SUPFAM" id="SSF53474">
    <property type="entry name" value="alpha/beta-Hydrolases"/>
    <property type="match status" value="1"/>
</dbReference>